<protein>
    <recommendedName>
        <fullName evidence="3">F-actin-capping protein subunit alpha</fullName>
    </recommendedName>
</protein>
<dbReference type="PRINTS" id="PR00191">
    <property type="entry name" value="FACTINCAPA"/>
</dbReference>
<comment type="subunit">
    <text evidence="3">Heterodimer of an alpha and a beta subunit.</text>
</comment>
<sequence>MAAAAAAAAGAPGSTDGAQGLLARSPPGQFDIVAKEIRGIVGADGFPDAAVAAAREAHLKSERPVLEVGKGHFVALCPEGQVGPGKFVDSKRAAVVCVDMVTGKPSEGGDGDGDAAAVLGEAGSPVRAAREAVVGELETYAGHAFSFRGTKHGAVEVFVSGEDLTVVLSGVKTRLDNFWAAQWQSTWTVSGAAGASPSLSGSVRVTTHYFEDGNVQLRAAKDFAAVPLKGAATPEKLAEAVRRAIADTEDAYQAALAAVVQSVEGETMRDLRRAMPLSGQPMAWNLNAHRFRRALPSAKSGAGSSS</sequence>
<feature type="region of interest" description="Disordered" evidence="4">
    <location>
        <begin position="1"/>
        <end position="22"/>
    </location>
</feature>
<dbReference type="EMBL" id="VLTM01000114">
    <property type="protein sequence ID" value="KAA0151469.1"/>
    <property type="molecule type" value="Genomic_DNA"/>
</dbReference>
<evidence type="ECO:0000313" key="7">
    <source>
        <dbReference type="Proteomes" id="UP000324907"/>
    </source>
</evidence>
<dbReference type="Proteomes" id="UP000324907">
    <property type="component" value="Unassembled WGS sequence"/>
</dbReference>
<dbReference type="Proteomes" id="UP000325113">
    <property type="component" value="Unassembled WGS sequence"/>
</dbReference>
<dbReference type="GO" id="GO:0030036">
    <property type="term" value="P:actin cytoskeleton organization"/>
    <property type="evidence" value="ECO:0007669"/>
    <property type="project" value="TreeGrafter"/>
</dbReference>
<keyword evidence="1 3" id="KW-0117">Actin capping</keyword>
<dbReference type="EMBL" id="VLTL01000033">
    <property type="protein sequence ID" value="KAA0167533.1"/>
    <property type="molecule type" value="Genomic_DNA"/>
</dbReference>
<comment type="similarity">
    <text evidence="3">Belongs to the F-actin-capping protein alpha subunit family.</text>
</comment>
<evidence type="ECO:0000313" key="6">
    <source>
        <dbReference type="EMBL" id="KAA0167533.1"/>
    </source>
</evidence>
<evidence type="ECO:0000313" key="5">
    <source>
        <dbReference type="EMBL" id="KAA0151469.1"/>
    </source>
</evidence>
<dbReference type="Gene3D" id="3.30.1140.60">
    <property type="entry name" value="F-actin capping protein, alpha subunit"/>
    <property type="match status" value="1"/>
</dbReference>
<dbReference type="GO" id="GO:0051015">
    <property type="term" value="F:actin filament binding"/>
    <property type="evidence" value="ECO:0007669"/>
    <property type="project" value="TreeGrafter"/>
</dbReference>
<proteinExistence type="inferred from homology"/>
<dbReference type="Pfam" id="PF01267">
    <property type="entry name" value="F-actin_cap_A"/>
    <property type="match status" value="1"/>
</dbReference>
<dbReference type="SUPFAM" id="SSF90096">
    <property type="entry name" value="Subunits of heterodimeric actin filament capping protein Capz"/>
    <property type="match status" value="1"/>
</dbReference>
<dbReference type="PANTHER" id="PTHR10653">
    <property type="entry name" value="F-ACTIN-CAPPING PROTEIN SUBUNIT ALPHA"/>
    <property type="match status" value="1"/>
</dbReference>
<keyword evidence="2 3" id="KW-0009">Actin-binding</keyword>
<dbReference type="GO" id="GO:0030863">
    <property type="term" value="C:cortical cytoskeleton"/>
    <property type="evidence" value="ECO:0007669"/>
    <property type="project" value="TreeGrafter"/>
</dbReference>
<dbReference type="Gene3D" id="3.90.1150.210">
    <property type="entry name" value="F-actin capping protein, beta subunit"/>
    <property type="match status" value="1"/>
</dbReference>
<dbReference type="PANTHER" id="PTHR10653:SF0">
    <property type="entry name" value="F-ACTIN-CAPPING PROTEIN SUBUNIT ALPHA"/>
    <property type="match status" value="1"/>
</dbReference>
<evidence type="ECO:0000313" key="8">
    <source>
        <dbReference type="Proteomes" id="UP000325113"/>
    </source>
</evidence>
<dbReference type="AlphaFoldDB" id="A0A5A8DQ28"/>
<evidence type="ECO:0000256" key="4">
    <source>
        <dbReference type="SAM" id="MobiDB-lite"/>
    </source>
</evidence>
<evidence type="ECO:0000256" key="1">
    <source>
        <dbReference type="ARBA" id="ARBA00022467"/>
    </source>
</evidence>
<gene>
    <name evidence="6" type="ORF">FNF28_02747</name>
    <name evidence="5" type="ORF">FNF31_06813</name>
</gene>
<evidence type="ECO:0000256" key="2">
    <source>
        <dbReference type="ARBA" id="ARBA00023203"/>
    </source>
</evidence>
<accession>A0A5A8DQ28</accession>
<feature type="compositionally biased region" description="Low complexity" evidence="4">
    <location>
        <begin position="1"/>
        <end position="11"/>
    </location>
</feature>
<evidence type="ECO:0000256" key="3">
    <source>
        <dbReference type="RuleBase" id="RU365077"/>
    </source>
</evidence>
<dbReference type="InterPro" id="IPR002189">
    <property type="entry name" value="CapZ_alpha"/>
</dbReference>
<organism evidence="6 7">
    <name type="scientific">Cafeteria roenbergensis</name>
    <name type="common">Marine flagellate</name>
    <dbReference type="NCBI Taxonomy" id="33653"/>
    <lineage>
        <taxon>Eukaryota</taxon>
        <taxon>Sar</taxon>
        <taxon>Stramenopiles</taxon>
        <taxon>Bigyra</taxon>
        <taxon>Opalozoa</taxon>
        <taxon>Bicosoecida</taxon>
        <taxon>Cafeteriaceae</taxon>
        <taxon>Cafeteria</taxon>
    </lineage>
</organism>
<dbReference type="InterPro" id="IPR042276">
    <property type="entry name" value="CapZ_alpha/beta_2"/>
</dbReference>
<dbReference type="GO" id="GO:0008290">
    <property type="term" value="C:F-actin capping protein complex"/>
    <property type="evidence" value="ECO:0007669"/>
    <property type="project" value="UniProtKB-UniRule"/>
</dbReference>
<comment type="function">
    <text evidence="3">F-actin-capping proteins bind in a Ca(2+)-independent manner to the fast growing ends of actin filaments (barbed end) thereby blocking the exchange of subunits at these ends. Unlike other capping proteins (such as gelsolin and severin), these proteins do not sever actin filaments.</text>
</comment>
<dbReference type="InterPro" id="IPR042489">
    <property type="entry name" value="CapZ_alpha_1"/>
</dbReference>
<reference evidence="7 8" key="1">
    <citation type="submission" date="2019-07" db="EMBL/GenBank/DDBJ databases">
        <title>Genomes of Cafeteria roenbergensis.</title>
        <authorList>
            <person name="Fischer M.G."/>
            <person name="Hackl T."/>
            <person name="Roman M."/>
        </authorList>
    </citation>
    <scope>NUCLEOTIDE SEQUENCE [LARGE SCALE GENOMIC DNA]</scope>
    <source>
        <strain evidence="5 8">Cflag</strain>
        <strain evidence="6 7">RCC970-E3</strain>
    </source>
</reference>
<name>A0A5A8DQ28_CAFRO</name>
<dbReference type="InterPro" id="IPR037282">
    <property type="entry name" value="CapZ_alpha/beta"/>
</dbReference>
<dbReference type="GO" id="GO:0051016">
    <property type="term" value="P:barbed-end actin filament capping"/>
    <property type="evidence" value="ECO:0007669"/>
    <property type="project" value="UniProtKB-UniRule"/>
</dbReference>
<comment type="caution">
    <text evidence="6">The sequence shown here is derived from an EMBL/GenBank/DDBJ whole genome shotgun (WGS) entry which is preliminary data.</text>
</comment>